<gene>
    <name evidence="8" type="ORF">J4203_01565</name>
</gene>
<keyword evidence="3" id="KW-0808">Transferase</keyword>
<organism evidence="8 9">
    <name type="scientific">Candidatus Iainarchaeum sp</name>
    <dbReference type="NCBI Taxonomy" id="3101447"/>
    <lineage>
        <taxon>Archaea</taxon>
        <taxon>Candidatus Iainarchaeota</taxon>
        <taxon>Candidatus Iainarchaeia</taxon>
        <taxon>Candidatus Iainarchaeales</taxon>
        <taxon>Candidatus Iainarchaeaceae</taxon>
        <taxon>Candidatus Iainarchaeum</taxon>
    </lineage>
</organism>
<evidence type="ECO:0000256" key="5">
    <source>
        <dbReference type="ARBA" id="ARBA00022694"/>
    </source>
</evidence>
<dbReference type="EMBL" id="JAGVWE010000002">
    <property type="protein sequence ID" value="MBS3062537.1"/>
    <property type="molecule type" value="Genomic_DNA"/>
</dbReference>
<evidence type="ECO:0000259" key="7">
    <source>
        <dbReference type="Pfam" id="PF02676"/>
    </source>
</evidence>
<dbReference type="PANTHER" id="PTHR48418:SF1">
    <property type="entry name" value="TRNA WYBUTOSINE-SYNTHESIZING PROTEIN 3"/>
    <property type="match status" value="1"/>
</dbReference>
<dbReference type="Pfam" id="PF02676">
    <property type="entry name" value="TYW3"/>
    <property type="match status" value="1"/>
</dbReference>
<evidence type="ECO:0000256" key="2">
    <source>
        <dbReference type="ARBA" id="ARBA00022603"/>
    </source>
</evidence>
<dbReference type="SUPFAM" id="SSF111278">
    <property type="entry name" value="SSo0622-like"/>
    <property type="match status" value="1"/>
</dbReference>
<accession>A0A8T4L7A9</accession>
<dbReference type="AlphaFoldDB" id="A0A8T4L7A9"/>
<comment type="similarity">
    <text evidence="1">Belongs to the TYW3 family.</text>
</comment>
<keyword evidence="5" id="KW-0819">tRNA processing</keyword>
<reference evidence="8" key="2">
    <citation type="submission" date="2021-05" db="EMBL/GenBank/DDBJ databases">
        <title>Protein family content uncovers lineage relationships and bacterial pathway maintenance mechanisms in DPANN archaea.</title>
        <authorList>
            <person name="Castelle C.J."/>
            <person name="Meheust R."/>
            <person name="Jaffe A.L."/>
            <person name="Seitz K."/>
            <person name="Gong X."/>
            <person name="Baker B.J."/>
            <person name="Banfield J.F."/>
        </authorList>
    </citation>
    <scope>NUCLEOTIDE SEQUENCE</scope>
    <source>
        <strain evidence="8">RIFCSPLOWO2_01_FULL_58_19</strain>
    </source>
</reference>
<keyword evidence="2" id="KW-0489">Methyltransferase</keyword>
<proteinExistence type="inferred from homology"/>
<dbReference type="GO" id="GO:0008033">
    <property type="term" value="P:tRNA processing"/>
    <property type="evidence" value="ECO:0007669"/>
    <property type="project" value="UniProtKB-KW"/>
</dbReference>
<feature type="domain" description="tRNA wybutosine-synthesizing protein" evidence="7">
    <location>
        <begin position="25"/>
        <end position="196"/>
    </location>
</feature>
<dbReference type="Proteomes" id="UP000678237">
    <property type="component" value="Unassembled WGS sequence"/>
</dbReference>
<dbReference type="InterPro" id="IPR036602">
    <property type="entry name" value="tRNA_yW-synthesising-like_sf"/>
</dbReference>
<dbReference type="Gene3D" id="3.30.1960.10">
    <property type="entry name" value="tRNA wybutosine-synthesizing-like"/>
    <property type="match status" value="1"/>
</dbReference>
<sequence>MHADENDFKGERFHMIKERHKGTFEKALGEGKVDPQMKSLCRFVAGTMDYFTSSCCSGRIMLIDLPKGEDKLGSRFHRKWHRTVAFNELWVGLNDESQGEVWFKQEPFILHIGCPDLERAQKVLQAMKKTGLKRGGIMFAAEGKWMLELMGTQNLAVPVKKGAKVLIERDYLKHLLQRANEKLKKNYALLKKFEKNCRRLLE</sequence>
<dbReference type="PANTHER" id="PTHR48418">
    <property type="entry name" value="TRNA WYBUTOSINE-SYNTHESIZING PROTEIN 3"/>
    <property type="match status" value="1"/>
</dbReference>
<reference evidence="8" key="1">
    <citation type="submission" date="2021-03" db="EMBL/GenBank/DDBJ databases">
        <authorList>
            <person name="Jaffe A."/>
        </authorList>
    </citation>
    <scope>NUCLEOTIDE SEQUENCE</scope>
    <source>
        <strain evidence="8">RIFCSPLOWO2_01_FULL_58_19</strain>
    </source>
</reference>
<evidence type="ECO:0000313" key="8">
    <source>
        <dbReference type="EMBL" id="MBS3062537.1"/>
    </source>
</evidence>
<keyword evidence="4" id="KW-0949">S-adenosyl-L-methionine</keyword>
<evidence type="ECO:0000256" key="6">
    <source>
        <dbReference type="ARBA" id="ARBA00030554"/>
    </source>
</evidence>
<name>A0A8T4L7A9_9ARCH</name>
<dbReference type="GO" id="GO:0008168">
    <property type="term" value="F:methyltransferase activity"/>
    <property type="evidence" value="ECO:0007669"/>
    <property type="project" value="UniProtKB-KW"/>
</dbReference>
<evidence type="ECO:0000256" key="1">
    <source>
        <dbReference type="ARBA" id="ARBA00008569"/>
    </source>
</evidence>
<protein>
    <recommendedName>
        <fullName evidence="6">tRNA(Phe) 7-((3-amino-3-carboxypropyl)-4-demethylwyosine(37)-N(4))-methyltransferase</fullName>
    </recommendedName>
</protein>
<comment type="caution">
    <text evidence="8">The sequence shown here is derived from an EMBL/GenBank/DDBJ whole genome shotgun (WGS) entry which is preliminary data.</text>
</comment>
<evidence type="ECO:0000313" key="9">
    <source>
        <dbReference type="Proteomes" id="UP000678237"/>
    </source>
</evidence>
<evidence type="ECO:0000256" key="3">
    <source>
        <dbReference type="ARBA" id="ARBA00022679"/>
    </source>
</evidence>
<evidence type="ECO:0000256" key="4">
    <source>
        <dbReference type="ARBA" id="ARBA00022691"/>
    </source>
</evidence>
<dbReference type="InterPro" id="IPR003827">
    <property type="entry name" value="tRNA_yW-synthesising"/>
</dbReference>
<dbReference type="GO" id="GO:0032259">
    <property type="term" value="P:methylation"/>
    <property type="evidence" value="ECO:0007669"/>
    <property type="project" value="UniProtKB-KW"/>
</dbReference>